<feature type="region of interest" description="Disordered" evidence="1">
    <location>
        <begin position="12"/>
        <end position="35"/>
    </location>
</feature>
<dbReference type="KEGG" id="psty:BFS30_19605"/>
<accession>A0A1D7QKK5</accession>
<gene>
    <name evidence="2" type="ORF">BFS30_19605</name>
</gene>
<dbReference type="AlphaFoldDB" id="A0A1D7QKK5"/>
<dbReference type="OrthoDB" id="6397589at2"/>
<dbReference type="EMBL" id="CP017141">
    <property type="protein sequence ID" value="AOM79180.1"/>
    <property type="molecule type" value="Genomic_DNA"/>
</dbReference>
<evidence type="ECO:0000313" key="3">
    <source>
        <dbReference type="Proteomes" id="UP000094313"/>
    </source>
</evidence>
<keyword evidence="3" id="KW-1185">Reference proteome</keyword>
<name>A0A1D7QKK5_9SPHI</name>
<dbReference type="Proteomes" id="UP000094313">
    <property type="component" value="Chromosome"/>
</dbReference>
<evidence type="ECO:0008006" key="4">
    <source>
        <dbReference type="Google" id="ProtNLM"/>
    </source>
</evidence>
<evidence type="ECO:0000313" key="2">
    <source>
        <dbReference type="EMBL" id="AOM79180.1"/>
    </source>
</evidence>
<proteinExistence type="predicted"/>
<reference evidence="2 3" key="1">
    <citation type="submission" date="2016-08" db="EMBL/GenBank/DDBJ databases">
        <authorList>
            <person name="Seilhamer J.J."/>
        </authorList>
    </citation>
    <scope>NUCLEOTIDE SEQUENCE [LARGE SCALE GENOMIC DNA]</scope>
    <source>
        <strain evidence="2 3">DX4</strain>
    </source>
</reference>
<evidence type="ECO:0000256" key="1">
    <source>
        <dbReference type="SAM" id="MobiDB-lite"/>
    </source>
</evidence>
<organism evidence="2 3">
    <name type="scientific">Pedobacter steynii</name>
    <dbReference type="NCBI Taxonomy" id="430522"/>
    <lineage>
        <taxon>Bacteria</taxon>
        <taxon>Pseudomonadati</taxon>
        <taxon>Bacteroidota</taxon>
        <taxon>Sphingobacteriia</taxon>
        <taxon>Sphingobacteriales</taxon>
        <taxon>Sphingobacteriaceae</taxon>
        <taxon>Pedobacter</taxon>
    </lineage>
</organism>
<sequence length="242" mass="27302">MASYQLTKIQEYDGHGGPASEVMGGDNHPKTSTTPGRYVVGAIEKHVSYGKYKGWSGVAWGTEMRLLGDVVMVKKGGSWIRLSEVNSEWGKFKGKEKDLTAQIKSAYHSFYNKLVVPDRWVFNDFGHVSVKYFVDRNKNWKMDGKEGFLGDFIHTTPGDEARVALKQPIVLSESHGCIHVKPFDIDTLIGNGYIKKGHTIEVHPYSEMLVANNLVRNHARPPYEVHFYPGAFKIAVYRIVQK</sequence>
<dbReference type="RefSeq" id="WP_069380843.1">
    <property type="nucleotide sequence ID" value="NZ_CP017141.1"/>
</dbReference>
<protein>
    <recommendedName>
        <fullName evidence="4">L,D-transpeptidase catalytic domain</fullName>
    </recommendedName>
</protein>